<feature type="transmembrane region" description="Helical" evidence="2">
    <location>
        <begin position="438"/>
        <end position="463"/>
    </location>
</feature>
<feature type="compositionally biased region" description="Polar residues" evidence="1">
    <location>
        <begin position="223"/>
        <end position="239"/>
    </location>
</feature>
<dbReference type="Pfam" id="PF12412">
    <property type="entry name" value="DUF3667"/>
    <property type="match status" value="1"/>
</dbReference>
<dbReference type="Proteomes" id="UP001239782">
    <property type="component" value="Chromosome"/>
</dbReference>
<keyword evidence="2" id="KW-1133">Transmembrane helix</keyword>
<feature type="transmembrane region" description="Helical" evidence="2">
    <location>
        <begin position="404"/>
        <end position="426"/>
    </location>
</feature>
<feature type="region of interest" description="Disordered" evidence="1">
    <location>
        <begin position="218"/>
        <end position="283"/>
    </location>
</feature>
<keyword evidence="2" id="KW-0812">Transmembrane</keyword>
<dbReference type="AlphaFoldDB" id="A0AA51X5V0"/>
<evidence type="ECO:0000313" key="4">
    <source>
        <dbReference type="Proteomes" id="UP001239782"/>
    </source>
</evidence>
<dbReference type="RefSeq" id="WP_309201717.1">
    <property type="nucleotide sequence ID" value="NZ_CP133548.1"/>
</dbReference>
<dbReference type="KEGG" id="plei:Q9312_15230"/>
<gene>
    <name evidence="3" type="ORF">Q9312_15230</name>
</gene>
<proteinExistence type="predicted"/>
<feature type="transmembrane region" description="Helical" evidence="2">
    <location>
        <begin position="366"/>
        <end position="384"/>
    </location>
</feature>
<accession>A0AA51X5V0</accession>
<dbReference type="EMBL" id="CP133548">
    <property type="protein sequence ID" value="WMS86572.1"/>
    <property type="molecule type" value="Genomic_DNA"/>
</dbReference>
<evidence type="ECO:0000256" key="1">
    <source>
        <dbReference type="SAM" id="MobiDB-lite"/>
    </source>
</evidence>
<feature type="transmembrane region" description="Helical" evidence="2">
    <location>
        <begin position="335"/>
        <end position="354"/>
    </location>
</feature>
<feature type="transmembrane region" description="Helical" evidence="2">
    <location>
        <begin position="98"/>
        <end position="115"/>
    </location>
</feature>
<protein>
    <submittedName>
        <fullName evidence="3">DUF3667 domain-containing protein</fullName>
    </submittedName>
</protein>
<sequence>MMTEQAATHNSMIEQPKESEQQQCKNCHTPLSGPFCHQCGQPDRSIIRFFGTLIHELLEDIISIDSRAARTLFALLFKPGFLTKEYVAGRRFRYVPPLRLFLLTSIFCIFFIWVLNKTTDAHQVQINGENIVAGEKIKEKQYQEILKSLSDKPLEELNEEERAKARNKLDTINRAMALTGQEQSFPIPKELLTEQERKELAKTPPDVKQVPNVENTGVEKQETSSLLNNDSNQQGVNETDQTHANESTKPKDEENQNAIEGNSKDKAVPEAPETPNTNDIGINVDDDNVTVNFPFLSEEDNKQLSERLKTNIKKLKDPDEREDFWSDMLEVIPKLMLLLVPLFAIVMKISYPFARRYYIEHLIHAFHGHAFLFLAILLSLWFEIINDSLISSDNGLVRFIGHGFGFLEVAMLIWIPIYFLISLRVVYQQNWFLTVWKWFFLSLLYFIMAAFSATVALIVAVLLN</sequence>
<organism evidence="3 4">
    <name type="scientific">Pleionea litopenaei</name>
    <dbReference type="NCBI Taxonomy" id="3070815"/>
    <lineage>
        <taxon>Bacteria</taxon>
        <taxon>Pseudomonadati</taxon>
        <taxon>Pseudomonadota</taxon>
        <taxon>Gammaproteobacteria</taxon>
        <taxon>Oceanospirillales</taxon>
        <taxon>Pleioneaceae</taxon>
        <taxon>Pleionea</taxon>
    </lineage>
</organism>
<dbReference type="InterPro" id="IPR022134">
    <property type="entry name" value="DUF3667"/>
</dbReference>
<reference evidence="3 4" key="1">
    <citation type="submission" date="2023-08" db="EMBL/GenBank/DDBJ databases">
        <title>Pleionea litopenaei sp. nov., isolated from stomach of juvenile Litopenaeus vannamei.</title>
        <authorList>
            <person name="Rho A.M."/>
            <person name="Hwang C.Y."/>
        </authorList>
    </citation>
    <scope>NUCLEOTIDE SEQUENCE [LARGE SCALE GENOMIC DNA]</scope>
    <source>
        <strain evidence="3 4">HL-JVS1</strain>
    </source>
</reference>
<feature type="compositionally biased region" description="Basic and acidic residues" evidence="1">
    <location>
        <begin position="240"/>
        <end position="254"/>
    </location>
</feature>
<keyword evidence="4" id="KW-1185">Reference proteome</keyword>
<name>A0AA51X5V0_9GAMM</name>
<keyword evidence="2" id="KW-0472">Membrane</keyword>
<evidence type="ECO:0000313" key="3">
    <source>
        <dbReference type="EMBL" id="WMS86572.1"/>
    </source>
</evidence>
<evidence type="ECO:0000256" key="2">
    <source>
        <dbReference type="SAM" id="Phobius"/>
    </source>
</evidence>